<dbReference type="OrthoDB" id="9765776at2"/>
<accession>C6E7D8</accession>
<gene>
    <name evidence="1" type="ordered locus">GM21_3779</name>
</gene>
<dbReference type="AlphaFoldDB" id="C6E7D8"/>
<reference evidence="1" key="1">
    <citation type="submission" date="2009-07" db="EMBL/GenBank/DDBJ databases">
        <title>Complete sequence of Geobacter sp. M21.</title>
        <authorList>
            <consortium name="US DOE Joint Genome Institute"/>
            <person name="Lucas S."/>
            <person name="Copeland A."/>
            <person name="Lapidus A."/>
            <person name="Glavina del Rio T."/>
            <person name="Dalin E."/>
            <person name="Tice H."/>
            <person name="Bruce D."/>
            <person name="Goodwin L."/>
            <person name="Pitluck S."/>
            <person name="Saunders E."/>
            <person name="Brettin T."/>
            <person name="Detter J.C."/>
            <person name="Han C."/>
            <person name="Larimer F."/>
            <person name="Land M."/>
            <person name="Hauser L."/>
            <person name="Kyrpides N."/>
            <person name="Ovchinnikova G."/>
            <person name="Lovley D."/>
        </authorList>
    </citation>
    <scope>NUCLEOTIDE SEQUENCE [LARGE SCALE GENOMIC DNA]</scope>
    <source>
        <strain evidence="1">M21</strain>
    </source>
</reference>
<evidence type="ECO:0000313" key="1">
    <source>
        <dbReference type="EMBL" id="ACT19798.1"/>
    </source>
</evidence>
<organism evidence="1">
    <name type="scientific">Geobacter sp. (strain M21)</name>
    <dbReference type="NCBI Taxonomy" id="443144"/>
    <lineage>
        <taxon>Bacteria</taxon>
        <taxon>Pseudomonadati</taxon>
        <taxon>Thermodesulfobacteriota</taxon>
        <taxon>Desulfuromonadia</taxon>
        <taxon>Geobacterales</taxon>
        <taxon>Geobacteraceae</taxon>
        <taxon>Geobacter</taxon>
    </lineage>
</organism>
<protein>
    <submittedName>
        <fullName evidence="1">Uncharacterized protein</fullName>
    </submittedName>
</protein>
<dbReference type="EMBL" id="CP001661">
    <property type="protein sequence ID" value="ACT19798.1"/>
    <property type="molecule type" value="Genomic_DNA"/>
</dbReference>
<proteinExistence type="predicted"/>
<name>C6E7D8_GEOSM</name>
<dbReference type="HOGENOM" id="CLU_1989458_0_0_7"/>
<dbReference type="KEGG" id="gem:GM21_3779"/>
<sequence length="125" mass="14160">MSYKPDPNADIFGTSLVEEIEVAPAQLVHALGAPHRRADRYKVSGLYCFVEPTTTSGDISSDDIHVFTVYDWKATSLYNEELPSPLAFWNSKDRVRLSIGSNCDVWQFLNGGCLKRFTRMEIKQQ</sequence>